<evidence type="ECO:0000256" key="2">
    <source>
        <dbReference type="ARBA" id="ARBA00008520"/>
    </source>
</evidence>
<evidence type="ECO:0000256" key="4">
    <source>
        <dbReference type="ARBA" id="ARBA00022729"/>
    </source>
</evidence>
<dbReference type="Gene3D" id="3.40.190.10">
    <property type="entry name" value="Periplasmic binding protein-like II"/>
    <property type="match status" value="1"/>
</dbReference>
<feature type="chain" id="PRO_5047359488" evidence="5">
    <location>
        <begin position="22"/>
        <end position="459"/>
    </location>
</feature>
<feature type="signal peptide" evidence="5">
    <location>
        <begin position="1"/>
        <end position="21"/>
    </location>
</feature>
<dbReference type="PANTHER" id="PTHR43649:SF31">
    <property type="entry name" value="SN-GLYCEROL-3-PHOSPHATE-BINDING PERIPLASMIC PROTEIN UGPB"/>
    <property type="match status" value="1"/>
</dbReference>
<dbReference type="EMBL" id="BMCJ01000001">
    <property type="protein sequence ID" value="GGC77735.1"/>
    <property type="molecule type" value="Genomic_DNA"/>
</dbReference>
<name>A0ABQ1NKN8_9BACI</name>
<comment type="caution">
    <text evidence="6">The sequence shown here is derived from an EMBL/GenBank/DDBJ whole genome shotgun (WGS) entry which is preliminary data.</text>
</comment>
<comment type="subcellular location">
    <subcellularLocation>
        <location evidence="1">Cell envelope</location>
    </subcellularLocation>
</comment>
<organism evidence="6 7">
    <name type="scientific">Thalassobacillus devorans</name>
    <dbReference type="NCBI Taxonomy" id="279813"/>
    <lineage>
        <taxon>Bacteria</taxon>
        <taxon>Bacillati</taxon>
        <taxon>Bacillota</taxon>
        <taxon>Bacilli</taxon>
        <taxon>Bacillales</taxon>
        <taxon>Bacillaceae</taxon>
        <taxon>Thalassobacillus</taxon>
    </lineage>
</organism>
<comment type="similarity">
    <text evidence="2">Belongs to the bacterial solute-binding protein 1 family.</text>
</comment>
<reference evidence="7" key="1">
    <citation type="journal article" date="2019" name="Int. J. Syst. Evol. Microbiol.">
        <title>The Global Catalogue of Microorganisms (GCM) 10K type strain sequencing project: providing services to taxonomists for standard genome sequencing and annotation.</title>
        <authorList>
            <consortium name="The Broad Institute Genomics Platform"/>
            <consortium name="The Broad Institute Genome Sequencing Center for Infectious Disease"/>
            <person name="Wu L."/>
            <person name="Ma J."/>
        </authorList>
    </citation>
    <scope>NUCLEOTIDE SEQUENCE [LARGE SCALE GENOMIC DNA]</scope>
    <source>
        <strain evidence="7">CCM 7282</strain>
    </source>
</reference>
<sequence>MKKWFTLVSLFAIFALLVACSDDSQSEGKESEDGGSDSGEEVTLTIASWSFGSEGEANLDRMMLEAFMEEHPNIKVEIDDSISDPWNESLASAASGGEMPDVYAIPHIPTGVANDWMLDVTEYVEADEDYSNLPQTVQEANEYSGTVYGIPSAQHILGYYVNKDLFNEANLDVPYLGMNIDEFTSAVRDITNVNQGVIGLNEANAIPEWYPAAASEDMGWYTFNDGFHLDSNEFISGIEVASNINTNGYAFATLSEDEQASFDGEDVNEVWMNSGIGIRWDGSWAIGVYEQNADFDWDFIGIPGDRTVITHDYYGISSATEHPEEAYELAKWMGFGKEGDMKRMEIAEQEEEVSLNGVPMLNDEEVLDVYFETVDVPGLEKAYENIESAVVEPFKTTPGYGQARWEAPTGVSVGDEGNATIGALIDASTRGDINIENYAGQINDLANQKYQEELEAIGE</sequence>
<dbReference type="InterPro" id="IPR006059">
    <property type="entry name" value="SBP"/>
</dbReference>
<keyword evidence="7" id="KW-1185">Reference proteome</keyword>
<evidence type="ECO:0000256" key="5">
    <source>
        <dbReference type="SAM" id="SignalP"/>
    </source>
</evidence>
<protein>
    <submittedName>
        <fullName evidence="6">ABC transporter substrate-binding protein</fullName>
    </submittedName>
</protein>
<accession>A0ABQ1NKN8</accession>
<evidence type="ECO:0000256" key="3">
    <source>
        <dbReference type="ARBA" id="ARBA00022448"/>
    </source>
</evidence>
<evidence type="ECO:0000313" key="6">
    <source>
        <dbReference type="EMBL" id="GGC77735.1"/>
    </source>
</evidence>
<dbReference type="InterPro" id="IPR050490">
    <property type="entry name" value="Bact_solute-bd_prot1"/>
</dbReference>
<dbReference type="PANTHER" id="PTHR43649">
    <property type="entry name" value="ARABINOSE-BINDING PROTEIN-RELATED"/>
    <property type="match status" value="1"/>
</dbReference>
<keyword evidence="4 5" id="KW-0732">Signal</keyword>
<evidence type="ECO:0000256" key="1">
    <source>
        <dbReference type="ARBA" id="ARBA00004196"/>
    </source>
</evidence>
<dbReference type="Proteomes" id="UP000619534">
    <property type="component" value="Unassembled WGS sequence"/>
</dbReference>
<evidence type="ECO:0000313" key="7">
    <source>
        <dbReference type="Proteomes" id="UP000619534"/>
    </source>
</evidence>
<dbReference type="PROSITE" id="PS51257">
    <property type="entry name" value="PROKAR_LIPOPROTEIN"/>
    <property type="match status" value="1"/>
</dbReference>
<proteinExistence type="inferred from homology"/>
<dbReference type="SUPFAM" id="SSF53850">
    <property type="entry name" value="Periplasmic binding protein-like II"/>
    <property type="match status" value="1"/>
</dbReference>
<gene>
    <name evidence="6" type="ORF">GCM10007216_05360</name>
</gene>
<dbReference type="RefSeq" id="WP_062445094.1">
    <property type="nucleotide sequence ID" value="NZ_BMCJ01000001.1"/>
</dbReference>
<keyword evidence="3" id="KW-0813">Transport</keyword>
<dbReference type="Pfam" id="PF01547">
    <property type="entry name" value="SBP_bac_1"/>
    <property type="match status" value="1"/>
</dbReference>